<dbReference type="InterPro" id="IPR029052">
    <property type="entry name" value="Metallo-depent_PP-like"/>
</dbReference>
<sequence length="371" mass="41805">MVIFILVGMLLALASGLYWLTGRWLSLYGIPVKKWNIRLLRVGAVLAVALLCWLWRMTLLIALHLMALFFLMDVGAFVIRRVGRKCREERWYRTFRSIYHSGLVPVCITCLLLGFGAYQIRNIVPTEYTISTDKVQANYRVILLTDLHYDTIQNRNVLKNKIDEINAWNPDLIVLGGDIVEEGTSKTSMEEAFQVLGGLKSTFGTYYVYGNHDRQDYADAASGARTYTVQELQDAIESNGITILCDRWVPVGEELVLAGRNDVSTRDGRAAAKYLLKDADLNRFIITADHQPVETKENAKLGVDLQLSGHTHAGQIFPVGYFTDWFLEPNYGKYEMEGCTLIVSSGVAGWGFPARTQGKCEYVVIDIIPDK</sequence>
<keyword evidence="4" id="KW-1185">Reference proteome</keyword>
<dbReference type="PANTHER" id="PTHR31302">
    <property type="entry name" value="TRANSMEMBRANE PROTEIN WITH METALLOPHOSPHOESTERASE DOMAIN-RELATED"/>
    <property type="match status" value="1"/>
</dbReference>
<dbReference type="RefSeq" id="WP_238720386.1">
    <property type="nucleotide sequence ID" value="NZ_JAHQCW010000002.1"/>
</dbReference>
<dbReference type="Gene3D" id="3.60.21.10">
    <property type="match status" value="1"/>
</dbReference>
<dbReference type="PANTHER" id="PTHR31302:SF0">
    <property type="entry name" value="TRANSMEMBRANE PROTEIN WITH METALLOPHOSPHOESTERASE DOMAIN"/>
    <property type="match status" value="1"/>
</dbReference>
<dbReference type="InterPro" id="IPR004843">
    <property type="entry name" value="Calcineurin-like_PHP"/>
</dbReference>
<feature type="transmembrane region" description="Helical" evidence="1">
    <location>
        <begin position="39"/>
        <end position="56"/>
    </location>
</feature>
<dbReference type="EMBL" id="JAHQCW010000002">
    <property type="protein sequence ID" value="MBU9735222.1"/>
    <property type="molecule type" value="Genomic_DNA"/>
</dbReference>
<evidence type="ECO:0000259" key="2">
    <source>
        <dbReference type="Pfam" id="PF00149"/>
    </source>
</evidence>
<dbReference type="CDD" id="cd07385">
    <property type="entry name" value="MPP_YkuE_C"/>
    <property type="match status" value="1"/>
</dbReference>
<feature type="transmembrane region" description="Helical" evidence="1">
    <location>
        <begin position="99"/>
        <end position="118"/>
    </location>
</feature>
<gene>
    <name evidence="3" type="ORF">KTH89_01665</name>
</gene>
<feature type="transmembrane region" description="Helical" evidence="1">
    <location>
        <begin position="62"/>
        <end position="79"/>
    </location>
</feature>
<name>A0A949JWW3_9FIRM</name>
<evidence type="ECO:0000313" key="3">
    <source>
        <dbReference type="EMBL" id="MBU9735222.1"/>
    </source>
</evidence>
<evidence type="ECO:0000313" key="4">
    <source>
        <dbReference type="Proteomes" id="UP000712157"/>
    </source>
</evidence>
<dbReference type="Proteomes" id="UP000712157">
    <property type="component" value="Unassembled WGS sequence"/>
</dbReference>
<accession>A0A949JWW3</accession>
<keyword evidence="1" id="KW-0472">Membrane</keyword>
<reference evidence="3" key="1">
    <citation type="submission" date="2021-06" db="EMBL/GenBank/DDBJ databases">
        <title>Description of novel taxa of the family Lachnospiraceae.</title>
        <authorList>
            <person name="Chaplin A.V."/>
            <person name="Sokolova S.R."/>
            <person name="Pikina A.P."/>
            <person name="Korzhanova M."/>
            <person name="Belova V."/>
            <person name="Korostin D."/>
            <person name="Efimov B.A."/>
        </authorList>
    </citation>
    <scope>NUCLEOTIDE SEQUENCE</scope>
    <source>
        <strain evidence="3">ASD5720</strain>
    </source>
</reference>
<feature type="domain" description="Calcineurin-like phosphoesterase" evidence="2">
    <location>
        <begin position="140"/>
        <end position="313"/>
    </location>
</feature>
<dbReference type="SUPFAM" id="SSF56300">
    <property type="entry name" value="Metallo-dependent phosphatases"/>
    <property type="match status" value="1"/>
</dbReference>
<organism evidence="3 4">
    <name type="scientific">Diplocloster agilis</name>
    <dbReference type="NCBI Taxonomy" id="2850323"/>
    <lineage>
        <taxon>Bacteria</taxon>
        <taxon>Bacillati</taxon>
        <taxon>Bacillota</taxon>
        <taxon>Clostridia</taxon>
        <taxon>Lachnospirales</taxon>
        <taxon>Lachnospiraceae</taxon>
        <taxon>Diplocloster</taxon>
    </lineage>
</organism>
<dbReference type="GO" id="GO:0016787">
    <property type="term" value="F:hydrolase activity"/>
    <property type="evidence" value="ECO:0007669"/>
    <property type="project" value="InterPro"/>
</dbReference>
<comment type="caution">
    <text evidence="3">The sequence shown here is derived from an EMBL/GenBank/DDBJ whole genome shotgun (WGS) entry which is preliminary data.</text>
</comment>
<evidence type="ECO:0000256" key="1">
    <source>
        <dbReference type="SAM" id="Phobius"/>
    </source>
</evidence>
<dbReference type="AlphaFoldDB" id="A0A949JWW3"/>
<dbReference type="Pfam" id="PF00149">
    <property type="entry name" value="Metallophos"/>
    <property type="match status" value="1"/>
</dbReference>
<protein>
    <submittedName>
        <fullName evidence="3">Metallophosphoesterase</fullName>
    </submittedName>
</protein>
<keyword evidence="1" id="KW-1133">Transmembrane helix</keyword>
<feature type="transmembrane region" description="Helical" evidence="1">
    <location>
        <begin position="6"/>
        <end position="27"/>
    </location>
</feature>
<proteinExistence type="predicted"/>
<keyword evidence="1" id="KW-0812">Transmembrane</keyword>
<dbReference type="InterPro" id="IPR051158">
    <property type="entry name" value="Metallophosphoesterase_sf"/>
</dbReference>